<evidence type="ECO:0000313" key="3">
    <source>
        <dbReference type="Proteomes" id="UP000198816"/>
    </source>
</evidence>
<feature type="compositionally biased region" description="Basic and acidic residues" evidence="1">
    <location>
        <begin position="31"/>
        <end position="41"/>
    </location>
</feature>
<keyword evidence="3" id="KW-1185">Reference proteome</keyword>
<dbReference type="AlphaFoldDB" id="A0A1H2ZW00"/>
<proteinExistence type="predicted"/>
<evidence type="ECO:0000256" key="1">
    <source>
        <dbReference type="SAM" id="MobiDB-lite"/>
    </source>
</evidence>
<feature type="compositionally biased region" description="Polar residues" evidence="1">
    <location>
        <begin position="1"/>
        <end position="10"/>
    </location>
</feature>
<dbReference type="RefSeq" id="WP_175534669.1">
    <property type="nucleotide sequence ID" value="NZ_FNNZ01000017.1"/>
</dbReference>
<reference evidence="3" key="1">
    <citation type="submission" date="2016-10" db="EMBL/GenBank/DDBJ databases">
        <authorList>
            <person name="Varghese N."/>
            <person name="Submissions S."/>
        </authorList>
    </citation>
    <scope>NUCLEOTIDE SEQUENCE [LARGE SCALE GENOMIC DNA]</scope>
    <source>
        <strain evidence="3">DSM 217</strain>
    </source>
</reference>
<sequence>MDTYGAQISDTAHHGGRSTRSKVVRSAGPEAAKDEAERPADRYPVGRVVGIGKR</sequence>
<feature type="region of interest" description="Disordered" evidence="1">
    <location>
        <begin position="1"/>
        <end position="54"/>
    </location>
</feature>
<dbReference type="Proteomes" id="UP000198816">
    <property type="component" value="Unassembled WGS sequence"/>
</dbReference>
<accession>A0A1H2ZW00</accession>
<evidence type="ECO:0000313" key="2">
    <source>
        <dbReference type="EMBL" id="SDX21441.1"/>
    </source>
</evidence>
<feature type="compositionally biased region" description="Basic residues" evidence="1">
    <location>
        <begin position="14"/>
        <end position="23"/>
    </location>
</feature>
<gene>
    <name evidence="2" type="ORF">SAMN05421783_11761</name>
</gene>
<protein>
    <submittedName>
        <fullName evidence="2">Uncharacterized protein</fullName>
    </submittedName>
</protein>
<dbReference type="EMBL" id="FNNZ01000017">
    <property type="protein sequence ID" value="SDX21441.1"/>
    <property type="molecule type" value="Genomic_DNA"/>
</dbReference>
<organism evidence="2 3">
    <name type="scientific">Thiocapsa roseopersicina</name>
    <dbReference type="NCBI Taxonomy" id="1058"/>
    <lineage>
        <taxon>Bacteria</taxon>
        <taxon>Pseudomonadati</taxon>
        <taxon>Pseudomonadota</taxon>
        <taxon>Gammaproteobacteria</taxon>
        <taxon>Chromatiales</taxon>
        <taxon>Chromatiaceae</taxon>
        <taxon>Thiocapsa</taxon>
    </lineage>
</organism>
<name>A0A1H2ZW00_THIRO</name>